<dbReference type="HOGENOM" id="CLU_123929_1_0_5"/>
<dbReference type="Pfam" id="PF08332">
    <property type="entry name" value="CaMKII_AD"/>
    <property type="match status" value="1"/>
</dbReference>
<feature type="domain" description="Calcium/calmodulin-dependent protein kinase II association-domain" evidence="1">
    <location>
        <begin position="27"/>
        <end position="147"/>
    </location>
</feature>
<dbReference type="GeneID" id="93449953"/>
<organism evidence="2 3">
    <name type="scientific">Paracoccus denitrificans (strain Pd 1222)</name>
    <dbReference type="NCBI Taxonomy" id="318586"/>
    <lineage>
        <taxon>Bacteria</taxon>
        <taxon>Pseudomonadati</taxon>
        <taxon>Pseudomonadota</taxon>
        <taxon>Alphaproteobacteria</taxon>
        <taxon>Rhodobacterales</taxon>
        <taxon>Paracoccaceae</taxon>
        <taxon>Paracoccus</taxon>
    </lineage>
</organism>
<proteinExistence type="predicted"/>
<protein>
    <recommendedName>
        <fullName evidence="1">Calcium/calmodulin-dependent protein kinase II association-domain domain-containing protein</fullName>
    </recommendedName>
</protein>
<keyword evidence="3" id="KW-1185">Reference proteome</keyword>
<dbReference type="Gene3D" id="3.10.450.50">
    <property type="match status" value="1"/>
</dbReference>
<dbReference type="OrthoDB" id="953853at2"/>
<dbReference type="GO" id="GO:0005516">
    <property type="term" value="F:calmodulin binding"/>
    <property type="evidence" value="ECO:0007669"/>
    <property type="project" value="InterPro"/>
</dbReference>
<accession>A1B1P8</accession>
<dbReference type="EnsemblBacteria" id="ABL69442">
    <property type="protein sequence ID" value="ABL69442"/>
    <property type="gene ID" value="Pden_1337"/>
</dbReference>
<evidence type="ECO:0000259" key="1">
    <source>
        <dbReference type="Pfam" id="PF08332"/>
    </source>
</evidence>
<dbReference type="KEGG" id="pde:Pden_1337"/>
<name>A1B1P8_PARDP</name>
<dbReference type="SUPFAM" id="SSF54427">
    <property type="entry name" value="NTF2-like"/>
    <property type="match status" value="1"/>
</dbReference>
<dbReference type="InterPro" id="IPR013543">
    <property type="entry name" value="Ca/CaM-dep_prot_kinase-assoc"/>
</dbReference>
<dbReference type="RefSeq" id="WP_011747660.1">
    <property type="nucleotide sequence ID" value="NC_008686.1"/>
</dbReference>
<dbReference type="EMBL" id="CP000489">
    <property type="protein sequence ID" value="ABL69442.1"/>
    <property type="molecule type" value="Genomic_DNA"/>
</dbReference>
<dbReference type="AlphaFoldDB" id="A1B1P8"/>
<evidence type="ECO:0000313" key="3">
    <source>
        <dbReference type="Proteomes" id="UP000000361"/>
    </source>
</evidence>
<dbReference type="eggNOG" id="COG4875">
    <property type="taxonomic scope" value="Bacteria"/>
</dbReference>
<reference evidence="3" key="1">
    <citation type="submission" date="2006-12" db="EMBL/GenBank/DDBJ databases">
        <title>Complete sequence of chromosome 1 of Paracoccus denitrificans PD1222.</title>
        <authorList>
            <person name="Copeland A."/>
            <person name="Lucas S."/>
            <person name="Lapidus A."/>
            <person name="Barry K."/>
            <person name="Detter J.C."/>
            <person name="Glavina del Rio T."/>
            <person name="Hammon N."/>
            <person name="Israni S."/>
            <person name="Dalin E."/>
            <person name="Tice H."/>
            <person name="Pitluck S."/>
            <person name="Munk A.C."/>
            <person name="Brettin T."/>
            <person name="Bruce D."/>
            <person name="Han C."/>
            <person name="Tapia R."/>
            <person name="Gilna P."/>
            <person name="Schmutz J."/>
            <person name="Larimer F."/>
            <person name="Land M."/>
            <person name="Hauser L."/>
            <person name="Kyrpides N."/>
            <person name="Lykidis A."/>
            <person name="Spiro S."/>
            <person name="Richardson D.J."/>
            <person name="Moir J.W.B."/>
            <person name="Ferguson S.J."/>
            <person name="van Spanning R.J.M."/>
            <person name="Richardson P."/>
        </authorList>
    </citation>
    <scope>NUCLEOTIDE SEQUENCE [LARGE SCALE GENOMIC DNA]</scope>
    <source>
        <strain evidence="3">Pd 1222</strain>
    </source>
</reference>
<gene>
    <name evidence="2" type="ordered locus">Pden_1337</name>
</gene>
<dbReference type="GO" id="GO:0004683">
    <property type="term" value="F:calcium/calmodulin-dependent protein kinase activity"/>
    <property type="evidence" value="ECO:0007669"/>
    <property type="project" value="InterPro"/>
</dbReference>
<dbReference type="CDD" id="cd00531">
    <property type="entry name" value="NTF2_like"/>
    <property type="match status" value="1"/>
</dbReference>
<evidence type="ECO:0000313" key="2">
    <source>
        <dbReference type="EMBL" id="ABL69442.1"/>
    </source>
</evidence>
<dbReference type="Proteomes" id="UP000000361">
    <property type="component" value="Chromosome 1"/>
</dbReference>
<sequence>MLEDVTTSRVREDASFKAAAGPYLAQVRKALMRWAEVVSLGRLEDLLALYASDAILVPTMADEIGGHADERRAYFESFLANPKLRCRIDTLRKRISHKLGTVVVGGHYIFTFERDGAEQTLPARYLFTFEEIDGAWLITGHHSSRMPSSS</sequence>
<dbReference type="InterPro" id="IPR032710">
    <property type="entry name" value="NTF2-like_dom_sf"/>
</dbReference>
<dbReference type="STRING" id="318586.Pden_1337"/>